<organism evidence="3 4">
    <name type="scientific">Crossiella equi</name>
    <dbReference type="NCBI Taxonomy" id="130796"/>
    <lineage>
        <taxon>Bacteria</taxon>
        <taxon>Bacillati</taxon>
        <taxon>Actinomycetota</taxon>
        <taxon>Actinomycetes</taxon>
        <taxon>Pseudonocardiales</taxon>
        <taxon>Pseudonocardiaceae</taxon>
        <taxon>Crossiella</taxon>
    </lineage>
</organism>
<evidence type="ECO:0000313" key="4">
    <source>
        <dbReference type="Proteomes" id="UP001519363"/>
    </source>
</evidence>
<comment type="similarity">
    <text evidence="1">Belongs to the universal stress protein A family.</text>
</comment>
<dbReference type="Pfam" id="PF00582">
    <property type="entry name" value="Usp"/>
    <property type="match status" value="2"/>
</dbReference>
<dbReference type="InterPro" id="IPR006016">
    <property type="entry name" value="UspA"/>
</dbReference>
<dbReference type="EMBL" id="JAGIOO010000001">
    <property type="protein sequence ID" value="MBP2471841.1"/>
    <property type="molecule type" value="Genomic_DNA"/>
</dbReference>
<protein>
    <submittedName>
        <fullName evidence="3">Nucleotide-binding universal stress UspA family protein</fullName>
    </submittedName>
</protein>
<evidence type="ECO:0000259" key="2">
    <source>
        <dbReference type="Pfam" id="PF00582"/>
    </source>
</evidence>
<accession>A0ABS5A5H2</accession>
<dbReference type="PANTHER" id="PTHR31964">
    <property type="entry name" value="ADENINE NUCLEOTIDE ALPHA HYDROLASES-LIKE SUPERFAMILY PROTEIN"/>
    <property type="match status" value="1"/>
</dbReference>
<feature type="domain" description="UspA" evidence="2">
    <location>
        <begin position="4"/>
        <end position="144"/>
    </location>
</feature>
<dbReference type="PANTHER" id="PTHR31964:SF113">
    <property type="entry name" value="USPA DOMAIN-CONTAINING PROTEIN"/>
    <property type="match status" value="1"/>
</dbReference>
<evidence type="ECO:0000256" key="1">
    <source>
        <dbReference type="ARBA" id="ARBA00008791"/>
    </source>
</evidence>
<evidence type="ECO:0000313" key="3">
    <source>
        <dbReference type="EMBL" id="MBP2471841.1"/>
    </source>
</evidence>
<name>A0ABS5A5H2_9PSEU</name>
<dbReference type="InterPro" id="IPR006015">
    <property type="entry name" value="Universal_stress_UspA"/>
</dbReference>
<dbReference type="Proteomes" id="UP001519363">
    <property type="component" value="Unassembled WGS sequence"/>
</dbReference>
<dbReference type="RefSeq" id="WP_158103524.1">
    <property type="nucleotide sequence ID" value="NZ_JAGIOO010000001.1"/>
</dbReference>
<dbReference type="InterPro" id="IPR014729">
    <property type="entry name" value="Rossmann-like_a/b/a_fold"/>
</dbReference>
<gene>
    <name evidence="3" type="ORF">JOF53_000713</name>
</gene>
<dbReference type="SUPFAM" id="SSF52402">
    <property type="entry name" value="Adenine nucleotide alpha hydrolases-like"/>
    <property type="match status" value="2"/>
</dbReference>
<dbReference type="PRINTS" id="PR01438">
    <property type="entry name" value="UNVRSLSTRESS"/>
</dbReference>
<comment type="caution">
    <text evidence="3">The sequence shown here is derived from an EMBL/GenBank/DDBJ whole genome shotgun (WGS) entry which is preliminary data.</text>
</comment>
<keyword evidence="4" id="KW-1185">Reference proteome</keyword>
<reference evidence="3 4" key="1">
    <citation type="submission" date="2021-03" db="EMBL/GenBank/DDBJ databases">
        <title>Sequencing the genomes of 1000 actinobacteria strains.</title>
        <authorList>
            <person name="Klenk H.-P."/>
        </authorList>
    </citation>
    <scope>NUCLEOTIDE SEQUENCE [LARGE SCALE GENOMIC DNA]</scope>
    <source>
        <strain evidence="3 4">DSM 44580</strain>
    </source>
</reference>
<feature type="domain" description="UspA" evidence="2">
    <location>
        <begin position="152"/>
        <end position="284"/>
    </location>
</feature>
<dbReference type="Gene3D" id="3.40.50.620">
    <property type="entry name" value="HUPs"/>
    <property type="match status" value="2"/>
</dbReference>
<proteinExistence type="inferred from homology"/>
<sequence>MTERPVLAAVSSVSEHTEVLRWAAEEAVRRGRPLRLLHVYRDVRGWAVVTLPGSCIAENASGLRNDAEGLLNSAAVWVRGRYPELPVTSVLYEGDPATALAEESERAEVLVLGRHDRGAVAELVLGSVATALVTRSACPVVAVPLDAPQVADRVVVGVDGTELSAAALGFAYRHAERGGLDLHVVHSWPSPLNRQAPEDRRQAREEHRRYLAEAMAGFAQEYPTVHAAAVLTEDDPAEALLRRSHRAALLVLGSRGRGRLAAAVLGSVSRVVLRLARCPIAVVRHVPVAAHI</sequence>